<dbReference type="GO" id="GO:0016779">
    <property type="term" value="F:nucleotidyltransferase activity"/>
    <property type="evidence" value="ECO:0007669"/>
    <property type="project" value="UniProtKB-KW"/>
</dbReference>
<dbReference type="GO" id="GO:0000428">
    <property type="term" value="C:DNA-directed RNA polymerase complex"/>
    <property type="evidence" value="ECO:0007669"/>
    <property type="project" value="UniProtKB-KW"/>
</dbReference>
<sequence length="443" mass="51425">MRFEQTMSQKQTQTQKLAMTQQLQQSIQMLQYNTDELLTFLEAKSLENPLIDVKIDIDQYDMPIRQSKHTGMEDGERDYLSQIPDTSGSLFEYLIEQIHLNYRDTKLRQLMLFLVEFIDVNGYLTISLEEAADKTQASYIEMVDALTLLQQLDPAGVGARNLQECLMLQTERDNEAPSLAYLILEENFENLANRHWQVIEKMYRISLSDIQKIFDYIQRLSPNPGAVFHSDRELYVIPDLIVEVDKESESLKVLSTKRSRPRLIFQKAYYDELKQVPDKEVQKYMKEKKADFDWIKRGLQQRGDTILNVGQEIVSRQKDFFLKPDHPLKPLMLKEVAERLGIHESTVSRSVNGKYLQTSFGVFELRSFFTTALSQANDEETSAANIKHDIVKMVENENKAKPLSDQKIAQMLADKGVEISRRTVAKYRDQLGIPASSKRKRYD</sequence>
<keyword evidence="2" id="KW-0240">DNA-directed RNA polymerase</keyword>
<proteinExistence type="inferred from homology"/>
<dbReference type="PROSITE" id="PS00717">
    <property type="entry name" value="SIGMA54_1"/>
    <property type="match status" value="1"/>
</dbReference>
<keyword evidence="4" id="KW-0548">Nucleotidyltransferase</keyword>
<evidence type="ECO:0000259" key="9">
    <source>
        <dbReference type="Pfam" id="PF04552"/>
    </source>
</evidence>
<protein>
    <submittedName>
        <fullName evidence="11">RNA polymerase factor sigma-54</fullName>
    </submittedName>
</protein>
<keyword evidence="7" id="KW-0238">DNA-binding</keyword>
<dbReference type="PANTHER" id="PTHR32248">
    <property type="entry name" value="RNA POLYMERASE SIGMA-54 FACTOR"/>
    <property type="match status" value="1"/>
</dbReference>
<dbReference type="InterPro" id="IPR000394">
    <property type="entry name" value="RNA_pol_sigma_54"/>
</dbReference>
<gene>
    <name evidence="11" type="ORF">CBF27_09235</name>
</gene>
<dbReference type="Gene3D" id="1.10.10.60">
    <property type="entry name" value="Homeodomain-like"/>
    <property type="match status" value="1"/>
</dbReference>
<dbReference type="Gene3D" id="1.10.10.1330">
    <property type="entry name" value="RNA polymerase sigma-54 factor, core-binding domain"/>
    <property type="match status" value="1"/>
</dbReference>
<evidence type="ECO:0000256" key="5">
    <source>
        <dbReference type="ARBA" id="ARBA00023015"/>
    </source>
</evidence>
<evidence type="ECO:0000259" key="10">
    <source>
        <dbReference type="Pfam" id="PF04963"/>
    </source>
</evidence>
<dbReference type="EMBL" id="NGKC01000010">
    <property type="protein sequence ID" value="RSU10867.1"/>
    <property type="molecule type" value="Genomic_DNA"/>
</dbReference>
<organism evidence="11 12">
    <name type="scientific">Vagococcus acidifermentans</name>
    <dbReference type="NCBI Taxonomy" id="564710"/>
    <lineage>
        <taxon>Bacteria</taxon>
        <taxon>Bacillati</taxon>
        <taxon>Bacillota</taxon>
        <taxon>Bacilli</taxon>
        <taxon>Lactobacillales</taxon>
        <taxon>Enterococcaceae</taxon>
        <taxon>Vagococcus</taxon>
    </lineage>
</organism>
<dbReference type="RefSeq" id="WP_126814017.1">
    <property type="nucleotide sequence ID" value="NZ_NGKC01000010.1"/>
</dbReference>
<evidence type="ECO:0000256" key="3">
    <source>
        <dbReference type="ARBA" id="ARBA00022679"/>
    </source>
</evidence>
<evidence type="ECO:0000313" key="11">
    <source>
        <dbReference type="EMBL" id="RSU10867.1"/>
    </source>
</evidence>
<dbReference type="NCBIfam" id="TIGR02395">
    <property type="entry name" value="rpoN_sigma"/>
    <property type="match status" value="1"/>
</dbReference>
<dbReference type="PRINTS" id="PR00045">
    <property type="entry name" value="SIGMA54FCT"/>
</dbReference>
<dbReference type="Pfam" id="PF04963">
    <property type="entry name" value="Sigma54_CBD"/>
    <property type="match status" value="1"/>
</dbReference>
<evidence type="ECO:0000256" key="2">
    <source>
        <dbReference type="ARBA" id="ARBA00022478"/>
    </source>
</evidence>
<evidence type="ECO:0000256" key="6">
    <source>
        <dbReference type="ARBA" id="ARBA00023082"/>
    </source>
</evidence>
<dbReference type="GO" id="GO:0016987">
    <property type="term" value="F:sigma factor activity"/>
    <property type="evidence" value="ECO:0007669"/>
    <property type="project" value="UniProtKB-KW"/>
</dbReference>
<dbReference type="InterPro" id="IPR007634">
    <property type="entry name" value="RNA_pol_sigma_54_DNA-bd"/>
</dbReference>
<dbReference type="Pfam" id="PF00309">
    <property type="entry name" value="Sigma54_AID"/>
    <property type="match status" value="1"/>
</dbReference>
<dbReference type="OrthoDB" id="9814402at2"/>
<dbReference type="Pfam" id="PF04552">
    <property type="entry name" value="Sigma54_DBD"/>
    <property type="match status" value="1"/>
</dbReference>
<evidence type="ECO:0000313" key="12">
    <source>
        <dbReference type="Proteomes" id="UP000286773"/>
    </source>
</evidence>
<evidence type="ECO:0000256" key="1">
    <source>
        <dbReference type="ARBA" id="ARBA00008798"/>
    </source>
</evidence>
<keyword evidence="6" id="KW-0731">Sigma factor</keyword>
<reference evidence="11 12" key="1">
    <citation type="submission" date="2017-05" db="EMBL/GenBank/DDBJ databases">
        <title>Vagococcus spp. assemblies.</title>
        <authorList>
            <person name="Gulvik C.A."/>
        </authorList>
    </citation>
    <scope>NUCLEOTIDE SEQUENCE [LARGE SCALE GENOMIC DNA]</scope>
    <source>
        <strain evidence="11 12">LMG 24798</strain>
    </source>
</reference>
<keyword evidence="8" id="KW-0804">Transcription</keyword>
<dbReference type="PROSITE" id="PS50044">
    <property type="entry name" value="SIGMA54_3"/>
    <property type="match status" value="1"/>
</dbReference>
<comment type="caution">
    <text evidence="11">The sequence shown here is derived from an EMBL/GenBank/DDBJ whole genome shotgun (WGS) entry which is preliminary data.</text>
</comment>
<dbReference type="GO" id="GO:0003677">
    <property type="term" value="F:DNA binding"/>
    <property type="evidence" value="ECO:0007669"/>
    <property type="project" value="UniProtKB-KW"/>
</dbReference>
<dbReference type="GO" id="GO:0001216">
    <property type="term" value="F:DNA-binding transcription activator activity"/>
    <property type="evidence" value="ECO:0007669"/>
    <property type="project" value="InterPro"/>
</dbReference>
<dbReference type="PANTHER" id="PTHR32248:SF4">
    <property type="entry name" value="RNA POLYMERASE SIGMA-54 FACTOR"/>
    <property type="match status" value="1"/>
</dbReference>
<dbReference type="PROSITE" id="PS00718">
    <property type="entry name" value="SIGMA54_2"/>
    <property type="match status" value="1"/>
</dbReference>
<dbReference type="InterPro" id="IPR007046">
    <property type="entry name" value="RNA_pol_sigma_54_core-bd"/>
</dbReference>
<keyword evidence="3" id="KW-0808">Transferase</keyword>
<comment type="similarity">
    <text evidence="1">Belongs to the sigma-54 factor family.</text>
</comment>
<evidence type="ECO:0000256" key="7">
    <source>
        <dbReference type="ARBA" id="ARBA00023125"/>
    </source>
</evidence>
<dbReference type="Proteomes" id="UP000286773">
    <property type="component" value="Unassembled WGS sequence"/>
</dbReference>
<keyword evidence="12" id="KW-1185">Reference proteome</keyword>
<dbReference type="PIRSF" id="PIRSF000774">
    <property type="entry name" value="RpoN"/>
    <property type="match status" value="1"/>
</dbReference>
<dbReference type="GO" id="GO:0006352">
    <property type="term" value="P:DNA-templated transcription initiation"/>
    <property type="evidence" value="ECO:0007669"/>
    <property type="project" value="InterPro"/>
</dbReference>
<evidence type="ECO:0000256" key="8">
    <source>
        <dbReference type="ARBA" id="ARBA00023163"/>
    </source>
</evidence>
<name>A0A430AS39_9ENTE</name>
<keyword evidence="5" id="KW-0805">Transcription regulation</keyword>
<feature type="domain" description="RNA polymerase sigma factor 54 core-binding" evidence="10">
    <location>
        <begin position="82"/>
        <end position="269"/>
    </location>
</feature>
<feature type="domain" description="RNA polymerase sigma factor 54 DNA-binding" evidence="9">
    <location>
        <begin position="282"/>
        <end position="441"/>
    </location>
</feature>
<evidence type="ECO:0000256" key="4">
    <source>
        <dbReference type="ARBA" id="ARBA00022695"/>
    </source>
</evidence>
<dbReference type="AlphaFoldDB" id="A0A430AS39"/>
<dbReference type="InterPro" id="IPR038709">
    <property type="entry name" value="RpoN_core-bd_sf"/>
</dbReference>
<accession>A0A430AS39</accession>